<gene>
    <name evidence="3" type="ORF">DDE83_000358</name>
</gene>
<feature type="compositionally biased region" description="Polar residues" evidence="1">
    <location>
        <begin position="57"/>
        <end position="66"/>
    </location>
</feature>
<keyword evidence="4" id="KW-1185">Reference proteome</keyword>
<evidence type="ECO:0000313" key="3">
    <source>
        <dbReference type="EMBL" id="RAR16232.1"/>
    </source>
</evidence>
<feature type="chain" id="PRO_5016974649" evidence="2">
    <location>
        <begin position="19"/>
        <end position="255"/>
    </location>
</feature>
<dbReference type="AlphaFoldDB" id="A0A364NG43"/>
<comment type="caution">
    <text evidence="3">The sequence shown here is derived from an EMBL/GenBank/DDBJ whole genome shotgun (WGS) entry which is preliminary data.</text>
</comment>
<sequence length="255" mass="28386">MFIGSLAHLLALITAVETYLGTNICFAELDLDVFEDHQISVTRDALHALGLRQVHTTRPASRSMTMAQRPDPAPEYDEEPKIILSIGHSPRWYTVDLFMVEDGAIEISFPDFRSSTKMDEEHQLEEIERSLKHIFANSPSNVDLPNGIQELVVYGDDSKNESLGNLLARMLNADLVRDARVSSSAFDGANLTARSVHEDMDRNHVEMRGLSAWGCQWRSALYPASDTISGLREATNDITNTLLGGNQNSNARDEL</sequence>
<evidence type="ECO:0000256" key="1">
    <source>
        <dbReference type="SAM" id="MobiDB-lite"/>
    </source>
</evidence>
<organism evidence="3 4">
    <name type="scientific">Stemphylium lycopersici</name>
    <name type="common">Tomato gray leaf spot disease fungus</name>
    <name type="synonym">Thyrospora lycopersici</name>
    <dbReference type="NCBI Taxonomy" id="183478"/>
    <lineage>
        <taxon>Eukaryota</taxon>
        <taxon>Fungi</taxon>
        <taxon>Dikarya</taxon>
        <taxon>Ascomycota</taxon>
        <taxon>Pezizomycotina</taxon>
        <taxon>Dothideomycetes</taxon>
        <taxon>Pleosporomycetidae</taxon>
        <taxon>Pleosporales</taxon>
        <taxon>Pleosporineae</taxon>
        <taxon>Pleosporaceae</taxon>
        <taxon>Stemphylium</taxon>
    </lineage>
</organism>
<feature type="region of interest" description="Disordered" evidence="1">
    <location>
        <begin position="57"/>
        <end position="76"/>
    </location>
</feature>
<keyword evidence="2" id="KW-0732">Signal</keyword>
<reference evidence="4" key="1">
    <citation type="submission" date="2018-05" db="EMBL/GenBank/DDBJ databases">
        <title>Draft genome sequence of Stemphylium lycopersici strain CIDEFI 213.</title>
        <authorList>
            <person name="Medina R."/>
            <person name="Franco M.E.E."/>
            <person name="Lucentini C.G."/>
            <person name="Saparrat M.C.N."/>
            <person name="Balatti P.A."/>
        </authorList>
    </citation>
    <scope>NUCLEOTIDE SEQUENCE [LARGE SCALE GENOMIC DNA]</scope>
    <source>
        <strain evidence="4">CIDEFI 213</strain>
    </source>
</reference>
<name>A0A364NG43_STELY</name>
<accession>A0A364NG43</accession>
<evidence type="ECO:0000256" key="2">
    <source>
        <dbReference type="SAM" id="SignalP"/>
    </source>
</evidence>
<proteinExistence type="predicted"/>
<dbReference type="Proteomes" id="UP000249619">
    <property type="component" value="Unassembled WGS sequence"/>
</dbReference>
<dbReference type="EMBL" id="QGDH01000004">
    <property type="protein sequence ID" value="RAR16232.1"/>
    <property type="molecule type" value="Genomic_DNA"/>
</dbReference>
<protein>
    <submittedName>
        <fullName evidence="3">Uncharacterized protein</fullName>
    </submittedName>
</protein>
<evidence type="ECO:0000313" key="4">
    <source>
        <dbReference type="Proteomes" id="UP000249619"/>
    </source>
</evidence>
<feature type="signal peptide" evidence="2">
    <location>
        <begin position="1"/>
        <end position="18"/>
    </location>
</feature>